<dbReference type="EMBL" id="JBHSRF010000021">
    <property type="protein sequence ID" value="MFC6082798.1"/>
    <property type="molecule type" value="Genomic_DNA"/>
</dbReference>
<sequence>MTTETTELRRLAEAVLSARPLAGVLEHPVRVAGPAESSSLLNRLAGQLGAPDFHLTEDRDGLGVFERVLSEHLALRPGGLNPDVPLEVIEHTAGDVAAQGFEGLCVREEVPDAGGGPPLVVYAAGRREDPAVVVIMPCGMPARLAEQWMRYLARDHYVLTWETRGLFGDAAAAPAEIEAQAGDVTAVMDHFGVGQAHLMCLCGGAVIGLAAAHRDVREGGDGESARVGSLSLWHGDFAGTQAAQKTSHQQNLVGLMEMAAAGPEKAAAIHPVLCQTMLSAIPPDLAHLVVYPYATPEMLFRYCRLNGTIMETDVMPWLADIRRPVLVVTSTDDQTAHPDGSKVVAKALPDAILHVRPHGDHISLFKGEPDLMSLLGDFIDSLPTLCRTSGH</sequence>
<keyword evidence="1" id="KW-0378">Hydrolase</keyword>
<reference evidence="2" key="1">
    <citation type="journal article" date="2019" name="Int. J. Syst. Evol. Microbiol.">
        <title>The Global Catalogue of Microorganisms (GCM) 10K type strain sequencing project: providing services to taxonomists for standard genome sequencing and annotation.</title>
        <authorList>
            <consortium name="The Broad Institute Genomics Platform"/>
            <consortium name="The Broad Institute Genome Sequencing Center for Infectious Disease"/>
            <person name="Wu L."/>
            <person name="Ma J."/>
        </authorList>
    </citation>
    <scope>NUCLEOTIDE SEQUENCE [LARGE SCALE GENOMIC DNA]</scope>
    <source>
        <strain evidence="2">JCM 30346</strain>
    </source>
</reference>
<evidence type="ECO:0000313" key="1">
    <source>
        <dbReference type="EMBL" id="MFC6082798.1"/>
    </source>
</evidence>
<name>A0ABW1NHK1_9ACTN</name>
<protein>
    <submittedName>
        <fullName evidence="1">Alpha/beta fold hydrolase</fullName>
    </submittedName>
</protein>
<evidence type="ECO:0000313" key="2">
    <source>
        <dbReference type="Proteomes" id="UP001596137"/>
    </source>
</evidence>
<dbReference type="Proteomes" id="UP001596137">
    <property type="component" value="Unassembled WGS sequence"/>
</dbReference>
<accession>A0ABW1NHK1</accession>
<dbReference type="SUPFAM" id="SSF53474">
    <property type="entry name" value="alpha/beta-Hydrolases"/>
    <property type="match status" value="1"/>
</dbReference>
<comment type="caution">
    <text evidence="1">The sequence shown here is derived from an EMBL/GenBank/DDBJ whole genome shotgun (WGS) entry which is preliminary data.</text>
</comment>
<keyword evidence="2" id="KW-1185">Reference proteome</keyword>
<dbReference type="Gene3D" id="3.40.50.1820">
    <property type="entry name" value="alpha/beta hydrolase"/>
    <property type="match status" value="1"/>
</dbReference>
<dbReference type="InterPro" id="IPR029058">
    <property type="entry name" value="AB_hydrolase_fold"/>
</dbReference>
<dbReference type="GO" id="GO:0016787">
    <property type="term" value="F:hydrolase activity"/>
    <property type="evidence" value="ECO:0007669"/>
    <property type="project" value="UniProtKB-KW"/>
</dbReference>
<dbReference type="RefSeq" id="WP_380753626.1">
    <property type="nucleotide sequence ID" value="NZ_JBHSRF010000021.1"/>
</dbReference>
<gene>
    <name evidence="1" type="ORF">ACFP1K_16630</name>
</gene>
<organism evidence="1 2">
    <name type="scientific">Sphaerisporangium aureirubrum</name>
    <dbReference type="NCBI Taxonomy" id="1544736"/>
    <lineage>
        <taxon>Bacteria</taxon>
        <taxon>Bacillati</taxon>
        <taxon>Actinomycetota</taxon>
        <taxon>Actinomycetes</taxon>
        <taxon>Streptosporangiales</taxon>
        <taxon>Streptosporangiaceae</taxon>
        <taxon>Sphaerisporangium</taxon>
    </lineage>
</organism>
<proteinExistence type="predicted"/>